<dbReference type="EMBL" id="CM004479">
    <property type="protein sequence ID" value="OCT70726.1"/>
    <property type="molecule type" value="Genomic_DNA"/>
</dbReference>
<organism evidence="1 2">
    <name type="scientific">Xenopus laevis</name>
    <name type="common">African clawed frog</name>
    <dbReference type="NCBI Taxonomy" id="8355"/>
    <lineage>
        <taxon>Eukaryota</taxon>
        <taxon>Metazoa</taxon>
        <taxon>Chordata</taxon>
        <taxon>Craniata</taxon>
        <taxon>Vertebrata</taxon>
        <taxon>Euteleostomi</taxon>
        <taxon>Amphibia</taxon>
        <taxon>Batrachia</taxon>
        <taxon>Anura</taxon>
        <taxon>Pipoidea</taxon>
        <taxon>Pipidae</taxon>
        <taxon>Xenopodinae</taxon>
        <taxon>Xenopus</taxon>
        <taxon>Xenopus</taxon>
    </lineage>
</organism>
<evidence type="ECO:0000313" key="1">
    <source>
        <dbReference type="EMBL" id="OCT70726.1"/>
    </source>
</evidence>
<sequence length="62" mass="7239">MNIFYVQPYKWRLSELKARSRVVAGIEEEELNPEPTFTHNICVEVGPNPPDLWVPDQPTHHL</sequence>
<dbReference type="Proteomes" id="UP000694892">
    <property type="component" value="Chromosome 7S"/>
</dbReference>
<gene>
    <name evidence="1" type="ORF">XELAEV_18037651mg</name>
</gene>
<reference evidence="2" key="1">
    <citation type="journal article" date="2016" name="Nature">
        <title>Genome evolution in the allotetraploid frog Xenopus laevis.</title>
        <authorList>
            <person name="Session A.M."/>
            <person name="Uno Y."/>
            <person name="Kwon T."/>
            <person name="Chapman J.A."/>
            <person name="Toyoda A."/>
            <person name="Takahashi S."/>
            <person name="Fukui A."/>
            <person name="Hikosaka A."/>
            <person name="Suzuki A."/>
            <person name="Kondo M."/>
            <person name="van Heeringen S.J."/>
            <person name="Quigley I."/>
            <person name="Heinz S."/>
            <person name="Ogino H."/>
            <person name="Ochi H."/>
            <person name="Hellsten U."/>
            <person name="Lyons J.B."/>
            <person name="Simakov O."/>
            <person name="Putnam N."/>
            <person name="Stites J."/>
            <person name="Kuroki Y."/>
            <person name="Tanaka T."/>
            <person name="Michiue T."/>
            <person name="Watanabe M."/>
            <person name="Bogdanovic O."/>
            <person name="Lister R."/>
            <person name="Georgiou G."/>
            <person name="Paranjpe S.S."/>
            <person name="van Kruijsbergen I."/>
            <person name="Shu S."/>
            <person name="Carlson J."/>
            <person name="Kinoshita T."/>
            <person name="Ohta Y."/>
            <person name="Mawaribuchi S."/>
            <person name="Jenkins J."/>
            <person name="Grimwood J."/>
            <person name="Schmutz J."/>
            <person name="Mitros T."/>
            <person name="Mozaffari S.V."/>
            <person name="Suzuki Y."/>
            <person name="Haramoto Y."/>
            <person name="Yamamoto T.S."/>
            <person name="Takagi C."/>
            <person name="Heald R."/>
            <person name="Miller K."/>
            <person name="Haudenschild C."/>
            <person name="Kitzman J."/>
            <person name="Nakayama T."/>
            <person name="Izutsu Y."/>
            <person name="Robert J."/>
            <person name="Fortriede J."/>
            <person name="Burns K."/>
            <person name="Lotay V."/>
            <person name="Karimi K."/>
            <person name="Yasuoka Y."/>
            <person name="Dichmann D.S."/>
            <person name="Flajnik M.F."/>
            <person name="Houston D.W."/>
            <person name="Shendure J."/>
            <person name="DuPasquier L."/>
            <person name="Vize P.D."/>
            <person name="Zorn A.M."/>
            <person name="Ito M."/>
            <person name="Marcotte E.M."/>
            <person name="Wallingford J.B."/>
            <person name="Ito Y."/>
            <person name="Asashima M."/>
            <person name="Ueno N."/>
            <person name="Matsuda Y."/>
            <person name="Veenstra G.J."/>
            <person name="Fujiyama A."/>
            <person name="Harland R.M."/>
            <person name="Taira M."/>
            <person name="Rokhsar D.S."/>
        </authorList>
    </citation>
    <scope>NUCLEOTIDE SEQUENCE [LARGE SCALE GENOMIC DNA]</scope>
    <source>
        <strain evidence="2">J</strain>
    </source>
</reference>
<proteinExistence type="predicted"/>
<protein>
    <submittedName>
        <fullName evidence="1">Uncharacterized protein</fullName>
    </submittedName>
</protein>
<name>A0A974HAT6_XENLA</name>
<evidence type="ECO:0000313" key="2">
    <source>
        <dbReference type="Proteomes" id="UP000694892"/>
    </source>
</evidence>
<accession>A0A974HAT6</accession>
<dbReference type="AlphaFoldDB" id="A0A974HAT6"/>